<dbReference type="InterPro" id="IPR057600">
    <property type="entry name" value="TORTIFOLIA1/SINE1-2_N"/>
</dbReference>
<dbReference type="AlphaFoldDB" id="A0AAV2DHV2"/>
<dbReference type="PANTHER" id="PTHR31355:SF32">
    <property type="entry name" value="TORTIFOLIA1-LIKE PROTEIN 4"/>
    <property type="match status" value="1"/>
</dbReference>
<dbReference type="EMBL" id="OZ034815">
    <property type="protein sequence ID" value="CAL1373135.1"/>
    <property type="molecule type" value="Genomic_DNA"/>
</dbReference>
<protein>
    <recommendedName>
        <fullName evidence="1">TORTIFOLIA1/SINE1-2 N-terminal domain-containing protein</fullName>
    </recommendedName>
</protein>
<evidence type="ECO:0000313" key="3">
    <source>
        <dbReference type="Proteomes" id="UP001497516"/>
    </source>
</evidence>
<organism evidence="2 3">
    <name type="scientific">Linum trigynum</name>
    <dbReference type="NCBI Taxonomy" id="586398"/>
    <lineage>
        <taxon>Eukaryota</taxon>
        <taxon>Viridiplantae</taxon>
        <taxon>Streptophyta</taxon>
        <taxon>Embryophyta</taxon>
        <taxon>Tracheophyta</taxon>
        <taxon>Spermatophyta</taxon>
        <taxon>Magnoliopsida</taxon>
        <taxon>eudicotyledons</taxon>
        <taxon>Gunneridae</taxon>
        <taxon>Pentapetalae</taxon>
        <taxon>rosids</taxon>
        <taxon>fabids</taxon>
        <taxon>Malpighiales</taxon>
        <taxon>Linaceae</taxon>
        <taxon>Linum</taxon>
    </lineage>
</organism>
<sequence>MSSQVTHPPFSTVSKPLIEMVTVEQDLNSQIGAAMCLAATIEAAPEPEVEQLRKVLPRLGKLVKGEGFKAKTEDVFGRRRRRARG</sequence>
<reference evidence="2 3" key="1">
    <citation type="submission" date="2024-04" db="EMBL/GenBank/DDBJ databases">
        <authorList>
            <person name="Fracassetti M."/>
        </authorList>
    </citation>
    <scope>NUCLEOTIDE SEQUENCE [LARGE SCALE GENOMIC DNA]</scope>
</reference>
<dbReference type="GO" id="GO:0008017">
    <property type="term" value="F:microtubule binding"/>
    <property type="evidence" value="ECO:0007669"/>
    <property type="project" value="InterPro"/>
</dbReference>
<dbReference type="Proteomes" id="UP001497516">
    <property type="component" value="Chromosome 2"/>
</dbReference>
<feature type="domain" description="TORTIFOLIA1/SINE1-2 N-terminal" evidence="1">
    <location>
        <begin position="4"/>
        <end position="72"/>
    </location>
</feature>
<accession>A0AAV2DHV2</accession>
<name>A0AAV2DHV2_9ROSI</name>
<dbReference type="PANTHER" id="PTHR31355">
    <property type="entry name" value="MICROTUBULE-ASSOCIATED PROTEIN TORTIFOLIA1"/>
    <property type="match status" value="1"/>
</dbReference>
<dbReference type="InterPro" id="IPR033337">
    <property type="entry name" value="TORTIFOLIA1/SINE1-2"/>
</dbReference>
<dbReference type="GO" id="GO:0005874">
    <property type="term" value="C:microtubule"/>
    <property type="evidence" value="ECO:0007669"/>
    <property type="project" value="InterPro"/>
</dbReference>
<dbReference type="Pfam" id="PF24714">
    <property type="entry name" value="TOR1L1_N"/>
    <property type="match status" value="1"/>
</dbReference>
<evidence type="ECO:0000313" key="2">
    <source>
        <dbReference type="EMBL" id="CAL1373135.1"/>
    </source>
</evidence>
<proteinExistence type="predicted"/>
<keyword evidence="3" id="KW-1185">Reference proteome</keyword>
<evidence type="ECO:0000259" key="1">
    <source>
        <dbReference type="Pfam" id="PF24714"/>
    </source>
</evidence>
<gene>
    <name evidence="2" type="ORF">LTRI10_LOCUS15083</name>
</gene>